<reference evidence="1 2" key="1">
    <citation type="submission" date="2023-01" db="EMBL/GenBank/DDBJ databases">
        <title>Complete genome sequence of Muricauda aquimarina strain IFOP_LL357.</title>
        <authorList>
            <person name="Gajardo G."/>
            <person name="Ueki S."/>
            <person name="Maruyama F."/>
        </authorList>
    </citation>
    <scope>NUCLEOTIDE SEQUENCE [LARGE SCALE GENOMIC DNA]</scope>
    <source>
        <strain evidence="1 2">IFOP_LL357</strain>
    </source>
</reference>
<dbReference type="PROSITE" id="PS50194">
    <property type="entry name" value="FILAMIN_REPEAT"/>
    <property type="match status" value="1"/>
</dbReference>
<protein>
    <submittedName>
        <fullName evidence="1">Uncharacterized protein</fullName>
    </submittedName>
</protein>
<dbReference type="InterPro" id="IPR017868">
    <property type="entry name" value="Filamin/ABP280_repeat-like"/>
</dbReference>
<organism evidence="1 2">
    <name type="scientific">Flagellimonas marinaquae</name>
    <dbReference type="NCBI Taxonomy" id="254955"/>
    <lineage>
        <taxon>Bacteria</taxon>
        <taxon>Pseudomonadati</taxon>
        <taxon>Bacteroidota</taxon>
        <taxon>Flavobacteriia</taxon>
        <taxon>Flavobacteriales</taxon>
        <taxon>Flavobacteriaceae</taxon>
        <taxon>Flagellimonas</taxon>
    </lineage>
</organism>
<name>A0AA48KN45_9FLAO</name>
<proteinExistence type="predicted"/>
<dbReference type="AlphaFoldDB" id="A0AA48KN45"/>
<dbReference type="EMBL" id="AP027268">
    <property type="protein sequence ID" value="BDW91790.1"/>
    <property type="molecule type" value="Genomic_DNA"/>
</dbReference>
<dbReference type="Proteomes" id="UP001330184">
    <property type="component" value="Chromosome"/>
</dbReference>
<sequence>MKKISLYLICISLLALNFSCDTDEKVVDQVLETYTSGAVLRTLETVPDDEDEAFDMFRTENSFSVTVEEQDETEGELIDRVDLTVDYVDNNKDDNDVSVSGVAYSTIPASAFTVGDRGLPSTSFSFTMEEALTTLNIPLTEVLPGDRIIMNLELFFTDGRSFKASDAAVTVTGGSFFSSPFLYSLLIDDGIAFDYEVTTSDEIDLSEGGVIEDYEASISIKDGTEEVSLLETLNIYRTFRDLTIGDDNVNLSEEEELFETYTIADLDLADSVRTLDISYTIEELLGEDLELSDLSVGDDFKLRYEIITMDGRIVTTDENDTEYFFSISTSECVQLNADAPYPGEYTINMKDDWGDGWNGGFLTVTLDGEEVPGSPFRVETGTDASGTFTVPDGATSLTLVYTSGEYDSENTFEIIDPNGKRAASEGPFENSLEIYTLEIELKVCE</sequence>
<evidence type="ECO:0000313" key="2">
    <source>
        <dbReference type="Proteomes" id="UP001330184"/>
    </source>
</evidence>
<accession>A0AA48KN45</accession>
<dbReference type="RefSeq" id="WP_252080532.1">
    <property type="nucleotide sequence ID" value="NZ_AP027268.1"/>
</dbReference>
<gene>
    <name evidence="1" type="ORF">MACH07_06220</name>
</gene>
<evidence type="ECO:0000313" key="1">
    <source>
        <dbReference type="EMBL" id="BDW91790.1"/>
    </source>
</evidence>
<keyword evidence="2" id="KW-1185">Reference proteome</keyword>